<protein>
    <recommendedName>
        <fullName evidence="3">NAD(P)-binding protein</fullName>
    </recommendedName>
</protein>
<dbReference type="PANTHER" id="PTHR40129:SF2">
    <property type="entry name" value="KETOPANTOATE REDUCTASE N-TERMINAL DOMAIN-CONTAINING PROTEIN"/>
    <property type="match status" value="1"/>
</dbReference>
<evidence type="ECO:0008006" key="3">
    <source>
        <dbReference type="Google" id="ProtNLM"/>
    </source>
</evidence>
<gene>
    <name evidence="1" type="ORF">FIBSPDRAFT_923037</name>
</gene>
<reference evidence="1 2" key="1">
    <citation type="journal article" date="2016" name="Mol. Biol. Evol.">
        <title>Comparative Genomics of Early-Diverging Mushroom-Forming Fungi Provides Insights into the Origins of Lignocellulose Decay Capabilities.</title>
        <authorList>
            <person name="Nagy L.G."/>
            <person name="Riley R."/>
            <person name="Tritt A."/>
            <person name="Adam C."/>
            <person name="Daum C."/>
            <person name="Floudas D."/>
            <person name="Sun H."/>
            <person name="Yadav J.S."/>
            <person name="Pangilinan J."/>
            <person name="Larsson K.H."/>
            <person name="Matsuura K."/>
            <person name="Barry K."/>
            <person name="Labutti K."/>
            <person name="Kuo R."/>
            <person name="Ohm R.A."/>
            <person name="Bhattacharya S.S."/>
            <person name="Shirouzu T."/>
            <person name="Yoshinaga Y."/>
            <person name="Martin F.M."/>
            <person name="Grigoriev I.V."/>
            <person name="Hibbett D.S."/>
        </authorList>
    </citation>
    <scope>NUCLEOTIDE SEQUENCE [LARGE SCALE GENOMIC DNA]</scope>
    <source>
        <strain evidence="1 2">CBS 109695</strain>
    </source>
</reference>
<proteinExistence type="predicted"/>
<dbReference type="STRING" id="436010.A0A167WPT3"/>
<evidence type="ECO:0000313" key="1">
    <source>
        <dbReference type="EMBL" id="KZP06342.1"/>
    </source>
</evidence>
<dbReference type="Proteomes" id="UP000076532">
    <property type="component" value="Unassembled WGS sequence"/>
</dbReference>
<dbReference type="InterPro" id="IPR036291">
    <property type="entry name" value="NAD(P)-bd_dom_sf"/>
</dbReference>
<organism evidence="1 2">
    <name type="scientific">Athelia psychrophila</name>
    <dbReference type="NCBI Taxonomy" id="1759441"/>
    <lineage>
        <taxon>Eukaryota</taxon>
        <taxon>Fungi</taxon>
        <taxon>Dikarya</taxon>
        <taxon>Basidiomycota</taxon>
        <taxon>Agaricomycotina</taxon>
        <taxon>Agaricomycetes</taxon>
        <taxon>Agaricomycetidae</taxon>
        <taxon>Atheliales</taxon>
        <taxon>Atheliaceae</taxon>
        <taxon>Athelia</taxon>
    </lineage>
</organism>
<dbReference type="OrthoDB" id="674948at2759"/>
<dbReference type="Gene3D" id="3.40.50.720">
    <property type="entry name" value="NAD(P)-binding Rossmann-like Domain"/>
    <property type="match status" value="1"/>
</dbReference>
<dbReference type="SUPFAM" id="SSF51735">
    <property type="entry name" value="NAD(P)-binding Rossmann-fold domains"/>
    <property type="match status" value="1"/>
</dbReference>
<sequence length="291" mass="32417">MTQMHLDQTANSQHVDILILGAGWTSTFLIPLCESTKVSYAATSRSGRDGTLPFHFNPEEEDDPTAYEQLPHAQTVLITFPINTKGASGRLIRLYRTTHGGEGRFIQLGTTSIWGSKEDTKSQWFDRHSQFNATNPRAVAEAELLGLPDTTVINLSGLWGGERSMRGYVSRVAPSKEALRNKTSLHMIHGSDVARAILAVHANFALASGQRFILNDMRIYDWWDLASAWGANRVDGLGGVPEGPQPAWVRELMDEEGVRALPRDMSKLGRLMDGRDFWKIFDLNPARARLE</sequence>
<dbReference type="EMBL" id="KV417792">
    <property type="protein sequence ID" value="KZP06342.1"/>
    <property type="molecule type" value="Genomic_DNA"/>
</dbReference>
<keyword evidence="2" id="KW-1185">Reference proteome</keyword>
<accession>A0A167WPT3</accession>
<dbReference type="AlphaFoldDB" id="A0A167WPT3"/>
<evidence type="ECO:0000313" key="2">
    <source>
        <dbReference type="Proteomes" id="UP000076532"/>
    </source>
</evidence>
<dbReference type="PANTHER" id="PTHR40129">
    <property type="entry name" value="KETOPANTOATE REDUCTASE N-TERMINAL DOMAIN-CONTAINING PROTEIN"/>
    <property type="match status" value="1"/>
</dbReference>
<name>A0A167WPT3_9AGAM</name>